<evidence type="ECO:0000313" key="4">
    <source>
        <dbReference type="EMBL" id="EQD79634.1"/>
    </source>
</evidence>
<dbReference type="Gene3D" id="3.40.50.620">
    <property type="entry name" value="HUPs"/>
    <property type="match status" value="1"/>
</dbReference>
<dbReference type="EMBL" id="AUZY01000081">
    <property type="protein sequence ID" value="EQD79634.1"/>
    <property type="molecule type" value="Genomic_DNA"/>
</dbReference>
<sequence length="181" mass="20239">MLAVHMDNRPFTDETPLEKVVDHLTVLRQRYAQPIPLYLVPHGSTQITLMRETDRHVGCVLCRRFMWRSAERIAEREGASFLVTGESLGQVASQTLSNMRSATASVHLPIVRPLIGLDKQEIEAVAKSIGTYAISTRPGVCCQAVPPKPATRSNLVQILREEERVDVDQIIDDCVRRAVVL</sequence>
<evidence type="ECO:0000256" key="1">
    <source>
        <dbReference type="ARBA" id="ARBA00022741"/>
    </source>
</evidence>
<dbReference type="InterPro" id="IPR020536">
    <property type="entry name" value="ThiI_AANH"/>
</dbReference>
<evidence type="ECO:0000256" key="2">
    <source>
        <dbReference type="ARBA" id="ARBA00022840"/>
    </source>
</evidence>
<protein>
    <submittedName>
        <fullName evidence="4">Thiamine biosynthesis/tRNA modification protein ThiI</fullName>
    </submittedName>
</protein>
<accession>T1DE32</accession>
<dbReference type="GO" id="GO:0052837">
    <property type="term" value="P:thiazole biosynthetic process"/>
    <property type="evidence" value="ECO:0007669"/>
    <property type="project" value="TreeGrafter"/>
</dbReference>
<feature type="domain" description="Thil AANH" evidence="3">
    <location>
        <begin position="3"/>
        <end position="166"/>
    </location>
</feature>
<dbReference type="PANTHER" id="PTHR43209">
    <property type="entry name" value="TRNA SULFURTRANSFERASE"/>
    <property type="match status" value="1"/>
</dbReference>
<dbReference type="GO" id="GO:0005829">
    <property type="term" value="C:cytosol"/>
    <property type="evidence" value="ECO:0007669"/>
    <property type="project" value="TreeGrafter"/>
</dbReference>
<proteinExistence type="predicted"/>
<dbReference type="AlphaFoldDB" id="T1DE32"/>
<gene>
    <name evidence="4" type="ORF">B1B_00109</name>
</gene>
<dbReference type="SUPFAM" id="SSF52402">
    <property type="entry name" value="Adenine nucleotide alpha hydrolases-like"/>
    <property type="match status" value="1"/>
</dbReference>
<dbReference type="InterPro" id="IPR050102">
    <property type="entry name" value="tRNA_sulfurtransferase_ThiI"/>
</dbReference>
<dbReference type="GO" id="GO:0004810">
    <property type="term" value="F:CCA tRNA nucleotidyltransferase activity"/>
    <property type="evidence" value="ECO:0007669"/>
    <property type="project" value="InterPro"/>
</dbReference>
<dbReference type="GO" id="GO:0002937">
    <property type="term" value="P:tRNA 4-thiouridine biosynthesis"/>
    <property type="evidence" value="ECO:0007669"/>
    <property type="project" value="TreeGrafter"/>
</dbReference>
<name>T1DE32_9ZZZZ</name>
<organism evidence="4">
    <name type="scientific">mine drainage metagenome</name>
    <dbReference type="NCBI Taxonomy" id="410659"/>
    <lineage>
        <taxon>unclassified sequences</taxon>
        <taxon>metagenomes</taxon>
        <taxon>ecological metagenomes</taxon>
    </lineage>
</organism>
<reference evidence="4" key="1">
    <citation type="submission" date="2013-08" db="EMBL/GenBank/DDBJ databases">
        <authorList>
            <person name="Mendez C."/>
            <person name="Richter M."/>
            <person name="Ferrer M."/>
            <person name="Sanchez J."/>
        </authorList>
    </citation>
    <scope>NUCLEOTIDE SEQUENCE</scope>
</reference>
<dbReference type="Pfam" id="PF02568">
    <property type="entry name" value="ThiI"/>
    <property type="match status" value="1"/>
</dbReference>
<reference evidence="4" key="2">
    <citation type="journal article" date="2014" name="ISME J.">
        <title>Microbial stratification in low pH oxic and suboxic macroscopic growths along an acid mine drainage.</title>
        <authorList>
            <person name="Mendez-Garcia C."/>
            <person name="Mesa V."/>
            <person name="Sprenger R.R."/>
            <person name="Richter M."/>
            <person name="Diez M.S."/>
            <person name="Solano J."/>
            <person name="Bargiela R."/>
            <person name="Golyshina O.V."/>
            <person name="Manteca A."/>
            <person name="Ramos J.L."/>
            <person name="Gallego J.R."/>
            <person name="Llorente I."/>
            <person name="Martins Dos Santos V.A."/>
            <person name="Jensen O.N."/>
            <person name="Pelaez A.I."/>
            <person name="Sanchez J."/>
            <person name="Ferrer M."/>
        </authorList>
    </citation>
    <scope>NUCLEOTIDE SEQUENCE</scope>
</reference>
<evidence type="ECO:0000259" key="3">
    <source>
        <dbReference type="Pfam" id="PF02568"/>
    </source>
</evidence>
<dbReference type="GO" id="GO:0005524">
    <property type="term" value="F:ATP binding"/>
    <property type="evidence" value="ECO:0007669"/>
    <property type="project" value="UniProtKB-KW"/>
</dbReference>
<keyword evidence="1" id="KW-0547">Nucleotide-binding</keyword>
<dbReference type="InterPro" id="IPR014729">
    <property type="entry name" value="Rossmann-like_a/b/a_fold"/>
</dbReference>
<keyword evidence="2" id="KW-0067">ATP-binding</keyword>
<comment type="caution">
    <text evidence="4">The sequence shown here is derived from an EMBL/GenBank/DDBJ whole genome shotgun (WGS) entry which is preliminary data.</text>
</comment>
<dbReference type="PANTHER" id="PTHR43209:SF1">
    <property type="entry name" value="TRNA SULFURTRANSFERASE"/>
    <property type="match status" value="1"/>
</dbReference>